<dbReference type="eggNOG" id="KOG4297">
    <property type="taxonomic scope" value="Eukaryota"/>
</dbReference>
<name>M7ANL2_CHEMY</name>
<keyword evidence="3" id="KW-1185">Reference proteome</keyword>
<evidence type="ECO:0000313" key="3">
    <source>
        <dbReference type="Proteomes" id="UP000031443"/>
    </source>
</evidence>
<evidence type="ECO:0000256" key="1">
    <source>
        <dbReference type="SAM" id="MobiDB-lite"/>
    </source>
</evidence>
<dbReference type="Proteomes" id="UP000031443">
    <property type="component" value="Unassembled WGS sequence"/>
</dbReference>
<protein>
    <submittedName>
        <fullName evidence="2">Uncharacterized protein</fullName>
    </submittedName>
</protein>
<feature type="region of interest" description="Disordered" evidence="1">
    <location>
        <begin position="1"/>
        <end position="54"/>
    </location>
</feature>
<evidence type="ECO:0000313" key="2">
    <source>
        <dbReference type="EMBL" id="EMP26811.1"/>
    </source>
</evidence>
<proteinExistence type="predicted"/>
<gene>
    <name evidence="2" type="ORF">UY3_16099</name>
</gene>
<accession>M7ANL2</accession>
<organism evidence="2 3">
    <name type="scientific">Chelonia mydas</name>
    <name type="common">Green sea-turtle</name>
    <name type="synonym">Chelonia agassizi</name>
    <dbReference type="NCBI Taxonomy" id="8469"/>
    <lineage>
        <taxon>Eukaryota</taxon>
        <taxon>Metazoa</taxon>
        <taxon>Chordata</taxon>
        <taxon>Craniata</taxon>
        <taxon>Vertebrata</taxon>
        <taxon>Euteleostomi</taxon>
        <taxon>Archelosauria</taxon>
        <taxon>Testudinata</taxon>
        <taxon>Testudines</taxon>
        <taxon>Cryptodira</taxon>
        <taxon>Durocryptodira</taxon>
        <taxon>Americhelydia</taxon>
        <taxon>Chelonioidea</taxon>
        <taxon>Cheloniidae</taxon>
        <taxon>Chelonia</taxon>
    </lineage>
</organism>
<dbReference type="EMBL" id="KB576110">
    <property type="protein sequence ID" value="EMP26811.1"/>
    <property type="molecule type" value="Genomic_DNA"/>
</dbReference>
<sequence length="54" mass="6270">MSEQAVTYADLKFQTPSKQQRKKTPKNTRNKGLLRDKTDRPWIWGNGTAFSTDQ</sequence>
<dbReference type="AlphaFoldDB" id="M7ANL2"/>
<reference evidence="3" key="1">
    <citation type="journal article" date="2013" name="Nat. Genet.">
        <title>The draft genomes of soft-shell turtle and green sea turtle yield insights into the development and evolution of the turtle-specific body plan.</title>
        <authorList>
            <person name="Wang Z."/>
            <person name="Pascual-Anaya J."/>
            <person name="Zadissa A."/>
            <person name="Li W."/>
            <person name="Niimura Y."/>
            <person name="Huang Z."/>
            <person name="Li C."/>
            <person name="White S."/>
            <person name="Xiong Z."/>
            <person name="Fang D."/>
            <person name="Wang B."/>
            <person name="Ming Y."/>
            <person name="Chen Y."/>
            <person name="Zheng Y."/>
            <person name="Kuraku S."/>
            <person name="Pignatelli M."/>
            <person name="Herrero J."/>
            <person name="Beal K."/>
            <person name="Nozawa M."/>
            <person name="Li Q."/>
            <person name="Wang J."/>
            <person name="Zhang H."/>
            <person name="Yu L."/>
            <person name="Shigenobu S."/>
            <person name="Wang J."/>
            <person name="Liu J."/>
            <person name="Flicek P."/>
            <person name="Searle S."/>
            <person name="Wang J."/>
            <person name="Kuratani S."/>
            <person name="Yin Y."/>
            <person name="Aken B."/>
            <person name="Zhang G."/>
            <person name="Irie N."/>
        </authorList>
    </citation>
    <scope>NUCLEOTIDE SEQUENCE [LARGE SCALE GENOMIC DNA]</scope>
</reference>
<feature type="compositionally biased region" description="Basic residues" evidence="1">
    <location>
        <begin position="19"/>
        <end position="29"/>
    </location>
</feature>